<protein>
    <recommendedName>
        <fullName evidence="5">Large ribosomal subunit protein bL25</fullName>
    </recommendedName>
    <alternativeName>
        <fullName evidence="5">General stress protein CTC</fullName>
    </alternativeName>
</protein>
<dbReference type="CDD" id="cd00495">
    <property type="entry name" value="Ribosomal_L25_TL5_CTC"/>
    <property type="match status" value="1"/>
</dbReference>
<evidence type="ECO:0000313" key="9">
    <source>
        <dbReference type="EMBL" id="MBO3732547.1"/>
    </source>
</evidence>
<dbReference type="Pfam" id="PF14693">
    <property type="entry name" value="Ribosomal_TL5_C"/>
    <property type="match status" value="1"/>
</dbReference>
<dbReference type="InterPro" id="IPR011035">
    <property type="entry name" value="Ribosomal_bL25/Gln-tRNA_synth"/>
</dbReference>
<feature type="region of interest" description="Disordered" evidence="6">
    <location>
        <begin position="1"/>
        <end position="22"/>
    </location>
</feature>
<evidence type="ECO:0000256" key="5">
    <source>
        <dbReference type="HAMAP-Rule" id="MF_01334"/>
    </source>
</evidence>
<comment type="subunit">
    <text evidence="5">Part of the 50S ribosomal subunit; part of the 5S rRNA/L5/L18/L25 subcomplex. Contacts the 5S rRNA. Binds to the 5S rRNA independently of L5 and L18.</text>
</comment>
<dbReference type="NCBIfam" id="NF004131">
    <property type="entry name" value="PRK05618.2-1"/>
    <property type="match status" value="1"/>
</dbReference>
<evidence type="ECO:0000256" key="4">
    <source>
        <dbReference type="ARBA" id="ARBA00023274"/>
    </source>
</evidence>
<dbReference type="InterPro" id="IPR020056">
    <property type="entry name" value="Rbsml_bL25/Gln-tRNA_synth_N"/>
</dbReference>
<feature type="region of interest" description="Disordered" evidence="6">
    <location>
        <begin position="177"/>
        <end position="208"/>
    </location>
</feature>
<dbReference type="NCBIfam" id="TIGR00731">
    <property type="entry name" value="bL25_bact_ctc"/>
    <property type="match status" value="1"/>
</dbReference>
<dbReference type="PANTHER" id="PTHR33284">
    <property type="entry name" value="RIBOSOMAL PROTEIN L25/GLN-TRNA SYNTHETASE, ANTI-CODON-BINDING DOMAIN-CONTAINING PROTEIN"/>
    <property type="match status" value="1"/>
</dbReference>
<organism evidence="9 10">
    <name type="scientific">Glycomyces niveus</name>
    <dbReference type="NCBI Taxonomy" id="2820287"/>
    <lineage>
        <taxon>Bacteria</taxon>
        <taxon>Bacillati</taxon>
        <taxon>Actinomycetota</taxon>
        <taxon>Actinomycetes</taxon>
        <taxon>Glycomycetales</taxon>
        <taxon>Glycomycetaceae</taxon>
        <taxon>Glycomyces</taxon>
    </lineage>
</organism>
<keyword evidence="1 5" id="KW-0699">rRNA-binding</keyword>
<dbReference type="PANTHER" id="PTHR33284:SF1">
    <property type="entry name" value="RIBOSOMAL PROTEIN L25_GLN-TRNA SYNTHETASE, ANTI-CODON-BINDING DOMAIN-CONTAINING PROTEIN"/>
    <property type="match status" value="1"/>
</dbReference>
<dbReference type="EMBL" id="JAGFNP010000003">
    <property type="protein sequence ID" value="MBO3732547.1"/>
    <property type="molecule type" value="Genomic_DNA"/>
</dbReference>
<dbReference type="RefSeq" id="WP_208495345.1">
    <property type="nucleotide sequence ID" value="NZ_JAGFNP010000003.1"/>
</dbReference>
<dbReference type="InterPro" id="IPR029751">
    <property type="entry name" value="Ribosomal_L25_dom"/>
</dbReference>
<evidence type="ECO:0000256" key="6">
    <source>
        <dbReference type="SAM" id="MobiDB-lite"/>
    </source>
</evidence>
<evidence type="ECO:0000256" key="2">
    <source>
        <dbReference type="ARBA" id="ARBA00022884"/>
    </source>
</evidence>
<accession>A0ABS3U190</accession>
<dbReference type="SUPFAM" id="SSF50715">
    <property type="entry name" value="Ribosomal protein L25-like"/>
    <property type="match status" value="1"/>
</dbReference>
<dbReference type="GO" id="GO:0005840">
    <property type="term" value="C:ribosome"/>
    <property type="evidence" value="ECO:0007669"/>
    <property type="project" value="UniProtKB-KW"/>
</dbReference>
<dbReference type="Pfam" id="PF01386">
    <property type="entry name" value="Ribosomal_L25p"/>
    <property type="match status" value="1"/>
</dbReference>
<feature type="domain" description="Large ribosomal subunit protein bL25 L25" evidence="7">
    <location>
        <begin position="6"/>
        <end position="93"/>
    </location>
</feature>
<feature type="compositionally biased region" description="Acidic residues" evidence="6">
    <location>
        <begin position="185"/>
        <end position="200"/>
    </location>
</feature>
<dbReference type="Gene3D" id="2.170.120.20">
    <property type="entry name" value="Ribosomal protein L25, beta domain"/>
    <property type="match status" value="1"/>
</dbReference>
<dbReference type="InterPro" id="IPR001021">
    <property type="entry name" value="Ribosomal_bL25_long"/>
</dbReference>
<keyword evidence="3 5" id="KW-0689">Ribosomal protein</keyword>
<evidence type="ECO:0000259" key="8">
    <source>
        <dbReference type="Pfam" id="PF14693"/>
    </source>
</evidence>
<evidence type="ECO:0000256" key="3">
    <source>
        <dbReference type="ARBA" id="ARBA00022980"/>
    </source>
</evidence>
<dbReference type="HAMAP" id="MF_01334">
    <property type="entry name" value="Ribosomal_bL25_CTC"/>
    <property type="match status" value="1"/>
</dbReference>
<evidence type="ECO:0000259" key="7">
    <source>
        <dbReference type="Pfam" id="PF01386"/>
    </source>
</evidence>
<comment type="similarity">
    <text evidence="5">Belongs to the bacterial ribosomal protein bL25 family. CTC subfamily.</text>
</comment>
<evidence type="ECO:0000313" key="10">
    <source>
        <dbReference type="Proteomes" id="UP000681341"/>
    </source>
</evidence>
<gene>
    <name evidence="5" type="primary">rplY</name>
    <name evidence="5" type="synonym">ctc</name>
    <name evidence="9" type="ORF">J5V16_06905</name>
</gene>
<comment type="caution">
    <text evidence="9">The sequence shown here is derived from an EMBL/GenBank/DDBJ whole genome shotgun (WGS) entry which is preliminary data.</text>
</comment>
<keyword evidence="2 5" id="KW-0694">RNA-binding</keyword>
<comment type="function">
    <text evidence="5">This is one of the proteins that binds to the 5S RNA in the ribosome where it forms part of the central protuberance.</text>
</comment>
<keyword evidence="4 5" id="KW-0687">Ribonucleoprotein</keyword>
<sequence length="208" mass="21987">MSEVRISAEPRTDFGKGGARRTRRAGKVPAVVYGHGEKPLHISLPSLELAAAIRKGGANQLIAIEVTDGTRELVIPKDIQRDPLRDEIVHADLLIVRRGEKVTTEVPLSFTGEVEKGGLVVHELTALSVEAEATHIPESIEVDLEGLTIGSQRVVSEITAPEGVVILTDGEQTVATVSEPRGEAPAEDEEAEAAEAEEAPAEAAAAAE</sequence>
<feature type="domain" description="Large ribosomal subunit protein bL25 beta" evidence="8">
    <location>
        <begin position="101"/>
        <end position="181"/>
    </location>
</feature>
<dbReference type="InterPro" id="IPR037121">
    <property type="entry name" value="Ribosomal_bL25_C"/>
</dbReference>
<keyword evidence="10" id="KW-1185">Reference proteome</keyword>
<reference evidence="9 10" key="1">
    <citation type="submission" date="2021-03" db="EMBL/GenBank/DDBJ databases">
        <title>Glycomyces sp. nov., a novel actinomycete isolated from soil.</title>
        <authorList>
            <person name="Yang X."/>
            <person name="Xu X."/>
        </authorList>
    </citation>
    <scope>NUCLEOTIDE SEQUENCE [LARGE SCALE GENOMIC DNA]</scope>
    <source>
        <strain evidence="9 10">NEAU-S30</strain>
    </source>
</reference>
<proteinExistence type="inferred from homology"/>
<evidence type="ECO:0000256" key="1">
    <source>
        <dbReference type="ARBA" id="ARBA00022730"/>
    </source>
</evidence>
<dbReference type="Proteomes" id="UP000681341">
    <property type="component" value="Unassembled WGS sequence"/>
</dbReference>
<dbReference type="Gene3D" id="2.40.240.10">
    <property type="entry name" value="Ribosomal Protein L25, Chain P"/>
    <property type="match status" value="1"/>
</dbReference>
<name>A0ABS3U190_9ACTN</name>
<dbReference type="InterPro" id="IPR020057">
    <property type="entry name" value="Ribosomal_bL25_b-dom"/>
</dbReference>
<feature type="compositionally biased region" description="Basic and acidic residues" evidence="6">
    <location>
        <begin position="1"/>
        <end position="14"/>
    </location>
</feature>
<dbReference type="InterPro" id="IPR020930">
    <property type="entry name" value="Ribosomal_uL5_bac-type"/>
</dbReference>